<evidence type="ECO:0000313" key="1">
    <source>
        <dbReference type="EMBL" id="TNN31515.1"/>
    </source>
</evidence>
<dbReference type="EMBL" id="SRLO01003393">
    <property type="protein sequence ID" value="TNN31515.1"/>
    <property type="molecule type" value="Genomic_DNA"/>
</dbReference>
<name>A0A4Z2ERP5_9TELE</name>
<sequence length="98" mass="11740">MKEMMTVFTGTRHRDKPRPFRLDAYGLNTANGRATEEVMLSAGFEEFEIRITENYLMLTRWKGHASARRCPYILNINYKRTRMARKKEEKHQTYVEHN</sequence>
<gene>
    <name evidence="1" type="ORF">EYF80_058332</name>
</gene>
<comment type="caution">
    <text evidence="1">The sequence shown here is derived from an EMBL/GenBank/DDBJ whole genome shotgun (WGS) entry which is preliminary data.</text>
</comment>
<reference evidence="1 2" key="1">
    <citation type="submission" date="2019-03" db="EMBL/GenBank/DDBJ databases">
        <title>First draft genome of Liparis tanakae, snailfish: a comprehensive survey of snailfish specific genes.</title>
        <authorList>
            <person name="Kim W."/>
            <person name="Song I."/>
            <person name="Jeong J.-H."/>
            <person name="Kim D."/>
            <person name="Kim S."/>
            <person name="Ryu S."/>
            <person name="Song J.Y."/>
            <person name="Lee S.K."/>
        </authorList>
    </citation>
    <scope>NUCLEOTIDE SEQUENCE [LARGE SCALE GENOMIC DNA]</scope>
    <source>
        <tissue evidence="1">Muscle</tissue>
    </source>
</reference>
<dbReference type="AlphaFoldDB" id="A0A4Z2ERP5"/>
<keyword evidence="2" id="KW-1185">Reference proteome</keyword>
<accession>A0A4Z2ERP5</accession>
<protein>
    <submittedName>
        <fullName evidence="1">Uncharacterized protein</fullName>
    </submittedName>
</protein>
<organism evidence="1 2">
    <name type="scientific">Liparis tanakae</name>
    <name type="common">Tanaka's snailfish</name>
    <dbReference type="NCBI Taxonomy" id="230148"/>
    <lineage>
        <taxon>Eukaryota</taxon>
        <taxon>Metazoa</taxon>
        <taxon>Chordata</taxon>
        <taxon>Craniata</taxon>
        <taxon>Vertebrata</taxon>
        <taxon>Euteleostomi</taxon>
        <taxon>Actinopterygii</taxon>
        <taxon>Neopterygii</taxon>
        <taxon>Teleostei</taxon>
        <taxon>Neoteleostei</taxon>
        <taxon>Acanthomorphata</taxon>
        <taxon>Eupercaria</taxon>
        <taxon>Perciformes</taxon>
        <taxon>Cottioidei</taxon>
        <taxon>Cottales</taxon>
        <taxon>Liparidae</taxon>
        <taxon>Liparis</taxon>
    </lineage>
</organism>
<evidence type="ECO:0000313" key="2">
    <source>
        <dbReference type="Proteomes" id="UP000314294"/>
    </source>
</evidence>
<proteinExistence type="predicted"/>
<dbReference type="Proteomes" id="UP000314294">
    <property type="component" value="Unassembled WGS sequence"/>
</dbReference>